<sequence length="63" mass="7417">MPSGGIEPPTSSLQDWRNATMLRRQHQYVRSHMTSIKFFYINGLTPKRKRYKLGLLRAPSHFI</sequence>
<organism evidence="1 2">
    <name type="scientific">Cetraspora pellucida</name>
    <dbReference type="NCBI Taxonomy" id="1433469"/>
    <lineage>
        <taxon>Eukaryota</taxon>
        <taxon>Fungi</taxon>
        <taxon>Fungi incertae sedis</taxon>
        <taxon>Mucoromycota</taxon>
        <taxon>Glomeromycotina</taxon>
        <taxon>Glomeromycetes</taxon>
        <taxon>Diversisporales</taxon>
        <taxon>Gigasporaceae</taxon>
        <taxon>Cetraspora</taxon>
    </lineage>
</organism>
<feature type="non-terminal residue" evidence="1">
    <location>
        <position position="63"/>
    </location>
</feature>
<keyword evidence="2" id="KW-1185">Reference proteome</keyword>
<dbReference type="EMBL" id="CAJVPW010021317">
    <property type="protein sequence ID" value="CAG8692914.1"/>
    <property type="molecule type" value="Genomic_DNA"/>
</dbReference>
<evidence type="ECO:0000313" key="1">
    <source>
        <dbReference type="EMBL" id="CAG8692914.1"/>
    </source>
</evidence>
<comment type="caution">
    <text evidence="1">The sequence shown here is derived from an EMBL/GenBank/DDBJ whole genome shotgun (WGS) entry which is preliminary data.</text>
</comment>
<dbReference type="Proteomes" id="UP000789366">
    <property type="component" value="Unassembled WGS sequence"/>
</dbReference>
<reference evidence="1" key="1">
    <citation type="submission" date="2021-06" db="EMBL/GenBank/DDBJ databases">
        <authorList>
            <person name="Kallberg Y."/>
            <person name="Tangrot J."/>
            <person name="Rosling A."/>
        </authorList>
    </citation>
    <scope>NUCLEOTIDE SEQUENCE</scope>
    <source>
        <strain evidence="1">28 12/20/2015</strain>
    </source>
</reference>
<name>A0ACA9PAB1_9GLOM</name>
<proteinExistence type="predicted"/>
<protein>
    <submittedName>
        <fullName evidence="1">6237_t:CDS:1</fullName>
    </submittedName>
</protein>
<accession>A0ACA9PAB1</accession>
<gene>
    <name evidence="1" type="ORF">SPELUC_LOCUS10851</name>
</gene>
<evidence type="ECO:0000313" key="2">
    <source>
        <dbReference type="Proteomes" id="UP000789366"/>
    </source>
</evidence>